<name>A0ACB0IP16_TRIPR</name>
<keyword evidence="2" id="KW-1185">Reference proteome</keyword>
<organism evidence="1 2">
    <name type="scientific">Trifolium pratense</name>
    <name type="common">Red clover</name>
    <dbReference type="NCBI Taxonomy" id="57577"/>
    <lineage>
        <taxon>Eukaryota</taxon>
        <taxon>Viridiplantae</taxon>
        <taxon>Streptophyta</taxon>
        <taxon>Embryophyta</taxon>
        <taxon>Tracheophyta</taxon>
        <taxon>Spermatophyta</taxon>
        <taxon>Magnoliopsida</taxon>
        <taxon>eudicotyledons</taxon>
        <taxon>Gunneridae</taxon>
        <taxon>Pentapetalae</taxon>
        <taxon>rosids</taxon>
        <taxon>fabids</taxon>
        <taxon>Fabales</taxon>
        <taxon>Fabaceae</taxon>
        <taxon>Papilionoideae</taxon>
        <taxon>50 kb inversion clade</taxon>
        <taxon>NPAAA clade</taxon>
        <taxon>Hologalegina</taxon>
        <taxon>IRL clade</taxon>
        <taxon>Trifolieae</taxon>
        <taxon>Trifolium</taxon>
    </lineage>
</organism>
<evidence type="ECO:0000313" key="2">
    <source>
        <dbReference type="Proteomes" id="UP001177021"/>
    </source>
</evidence>
<proteinExistence type="predicted"/>
<protein>
    <submittedName>
        <fullName evidence="1">Uncharacterized protein</fullName>
    </submittedName>
</protein>
<accession>A0ACB0IP16</accession>
<reference evidence="1" key="1">
    <citation type="submission" date="2023-10" db="EMBL/GenBank/DDBJ databases">
        <authorList>
            <person name="Rodriguez Cubillos JULIANA M."/>
            <person name="De Vega J."/>
        </authorList>
    </citation>
    <scope>NUCLEOTIDE SEQUENCE</scope>
</reference>
<evidence type="ECO:0000313" key="1">
    <source>
        <dbReference type="EMBL" id="CAJ2634154.1"/>
    </source>
</evidence>
<gene>
    <name evidence="1" type="ORF">MILVUS5_LOCUS5129</name>
</gene>
<dbReference type="EMBL" id="CASHSV030000002">
    <property type="protein sequence ID" value="CAJ2634154.1"/>
    <property type="molecule type" value="Genomic_DNA"/>
</dbReference>
<dbReference type="Proteomes" id="UP001177021">
    <property type="component" value="Unassembled WGS sequence"/>
</dbReference>
<comment type="caution">
    <text evidence="1">The sequence shown here is derived from an EMBL/GenBank/DDBJ whole genome shotgun (WGS) entry which is preliminary data.</text>
</comment>
<sequence>MTQRKAEQRRKNGEDGREAVLQLRERWCLDELAKIMECTRRNNKQIAFPIFFHVDPSDVRHQRKSYGEAMVAHETRFGKESEKIKAWRAALSEVADLKGHHIHTGFEINHVKEIAEKVHAKIPPKSLLVGEYPVGLDQHIEDAKSLLDLKSNEDIVCMLGIYGLGGIGKTSLAKALYNKIAHQFQAACFLANVREKSNKINSSEDLQQTLLSEMFEQPDSKLGSTSKGIYEIKLKLGKKKVLLVLDDVDEMEQLENLAGGSDWFGPGSRIIITTRDKSLLIGTHQIEVKTYEMIGLNDQLSLELFCRHAFGKSYPKTEYEDISSRAVRCAKGLPLALKVIGSNLRTRKSLKAWEDALKYYERIPRKEIQDVLKVSYDVLEPYAQSVFLDIACFFKGESVEYVKEILEEFGAASNIEELVNKSLLNVDNGYLSMHDVIQDMGREIVRQEAPDNPAKRSRLWFHQDVIDVLSSNDSGHDAIQGIMFDPPADRYPYWHNAFEKMHQLRILIVRCTTFSSKPKHLPNHLRILDWEKYPSKTLPPKFYPKNIIILNLRGSQLTIKKPFEQFSCLTVMNFSDNKSIKTMPDVSKVENLRELRLDRCVNLTTVHESIGFLKHLVHLSALGCYKLKNFPQRMFLPSLEVFELYWCEKLEHFPDIVNEMNKPLKIHMIGTSIKKLPNSVANLIGLVSIDMQHSKKLEYLPSSLFRLPNVVAFDFRGCSKLGESFRRFLPYSTSEANEHLTSKTVSFSCNDLSDEDIHLILICFPKLEELIVSDSSDLVSLPAWCNKLQKIPQCTNLRILNVDDCTSLAHISELPRTIQKIYARGCYNFSSETSNMLWDQVKKERHGLEIVMPKTNVPKWFDYRCKEEFPCLWVRGKFPINVALSLVFQGVESSYVELHLVINGQYVPCKDHYRFHIRPDHVLVCDLRLLYNDEEWLSIDALLLKHEWNQVQISYAISFPQEETVVSEWGVFVHKQGSDNLEDHVQFMCPDPTRYSNIYSGLTREWIVLHSFQEHENNTLEDIIDKLLDKVIPSVYKVVSSLDRMKKLLFH</sequence>